<evidence type="ECO:0000313" key="2">
    <source>
        <dbReference type="Proteomes" id="UP001162741"/>
    </source>
</evidence>
<dbReference type="EMBL" id="CP107006">
    <property type="protein sequence ID" value="UYQ94945.1"/>
    <property type="molecule type" value="Genomic_DNA"/>
</dbReference>
<protein>
    <submittedName>
        <fullName evidence="1">Uncharacterized protein</fullName>
    </submittedName>
</protein>
<keyword evidence="2" id="KW-1185">Reference proteome</keyword>
<accession>A0ABY6J618</accession>
<gene>
    <name evidence="1" type="ORF">MKQ68_07540</name>
</gene>
<dbReference type="Proteomes" id="UP001162741">
    <property type="component" value="Chromosome"/>
</dbReference>
<organism evidence="1 2">
    <name type="scientific">Chitinophaga horti</name>
    <dbReference type="NCBI Taxonomy" id="2920382"/>
    <lineage>
        <taxon>Bacteria</taxon>
        <taxon>Pseudomonadati</taxon>
        <taxon>Bacteroidota</taxon>
        <taxon>Chitinophagia</taxon>
        <taxon>Chitinophagales</taxon>
        <taxon>Chitinophagaceae</taxon>
        <taxon>Chitinophaga</taxon>
    </lineage>
</organism>
<reference evidence="1" key="1">
    <citation type="submission" date="2022-10" db="EMBL/GenBank/DDBJ databases">
        <title>Chitinophaga sp. nov., isolated from soil.</title>
        <authorList>
            <person name="Jeon C.O."/>
        </authorList>
    </citation>
    <scope>NUCLEOTIDE SEQUENCE</scope>
    <source>
        <strain evidence="1">R8</strain>
    </source>
</reference>
<proteinExistence type="predicted"/>
<sequence>MQIQELYKLLYSRIFYNLADASRIRFNNQVVFIDRRAGVPFSLKNEEDVVYLEMPLYNKEPSLLRVVTDHPDGSPLHLYEKESNVELLVLD</sequence>
<evidence type="ECO:0000313" key="1">
    <source>
        <dbReference type="EMBL" id="UYQ94945.1"/>
    </source>
</evidence>
<name>A0ABY6J618_9BACT</name>
<dbReference type="RefSeq" id="WP_264282756.1">
    <property type="nucleotide sequence ID" value="NZ_CP107006.1"/>
</dbReference>